<organism evidence="1 2">
    <name type="scientific">Jaapia argillacea MUCL 33604</name>
    <dbReference type="NCBI Taxonomy" id="933084"/>
    <lineage>
        <taxon>Eukaryota</taxon>
        <taxon>Fungi</taxon>
        <taxon>Dikarya</taxon>
        <taxon>Basidiomycota</taxon>
        <taxon>Agaricomycotina</taxon>
        <taxon>Agaricomycetes</taxon>
        <taxon>Agaricomycetidae</taxon>
        <taxon>Jaapiales</taxon>
        <taxon>Jaapiaceae</taxon>
        <taxon>Jaapia</taxon>
    </lineage>
</organism>
<name>A0A067PN61_9AGAM</name>
<protein>
    <submittedName>
        <fullName evidence="1">Uncharacterized protein</fullName>
    </submittedName>
</protein>
<dbReference type="Proteomes" id="UP000027265">
    <property type="component" value="Unassembled WGS sequence"/>
</dbReference>
<sequence>MGDEAIFWQEKTGGKPISWVVGAKDIISEGFLGFSGAICDKDSGKAFQLEHHMLGLIWGDLLLQGNLDIDAIQEGFGAMIDQKWPFLHTLLLSHYNQMTKPAFIITLGCLPSSLVQFGKLESSWGDRSHPQSRFKWEDLLCGNIDQLELFDEQALKHDSIRLMSSDEFLASQGELSLSPFGPLPANFAMHSTISHPGSVKYDPVIARHRLTLCCLITAKFEVVTWVLKTFLTSSLLNWDNIDLCSQHLQSCINQVNKICQVSGLQSAINAVKVQLQQQEQVYTHLCCLHSRLTCDERAQDLACQGLDPDPDKICPFGMDLILPAFQAKFLGLKDGHDLQSLGISMGTDKKLHKC</sequence>
<dbReference type="HOGENOM" id="CLU_783166_0_0_1"/>
<keyword evidence="2" id="KW-1185">Reference proteome</keyword>
<dbReference type="AlphaFoldDB" id="A0A067PN61"/>
<gene>
    <name evidence="1" type="ORF">JAAARDRAFT_48953</name>
</gene>
<dbReference type="OrthoDB" id="2999363at2759"/>
<accession>A0A067PN61</accession>
<dbReference type="EMBL" id="KL197726">
    <property type="protein sequence ID" value="KDQ55240.1"/>
    <property type="molecule type" value="Genomic_DNA"/>
</dbReference>
<evidence type="ECO:0000313" key="1">
    <source>
        <dbReference type="EMBL" id="KDQ55240.1"/>
    </source>
</evidence>
<reference evidence="2" key="1">
    <citation type="journal article" date="2014" name="Proc. Natl. Acad. Sci. U.S.A.">
        <title>Extensive sampling of basidiomycete genomes demonstrates inadequacy of the white-rot/brown-rot paradigm for wood decay fungi.</title>
        <authorList>
            <person name="Riley R."/>
            <person name="Salamov A.A."/>
            <person name="Brown D.W."/>
            <person name="Nagy L.G."/>
            <person name="Floudas D."/>
            <person name="Held B.W."/>
            <person name="Levasseur A."/>
            <person name="Lombard V."/>
            <person name="Morin E."/>
            <person name="Otillar R."/>
            <person name="Lindquist E.A."/>
            <person name="Sun H."/>
            <person name="LaButti K.M."/>
            <person name="Schmutz J."/>
            <person name="Jabbour D."/>
            <person name="Luo H."/>
            <person name="Baker S.E."/>
            <person name="Pisabarro A.G."/>
            <person name="Walton J.D."/>
            <person name="Blanchette R.A."/>
            <person name="Henrissat B."/>
            <person name="Martin F."/>
            <person name="Cullen D."/>
            <person name="Hibbett D.S."/>
            <person name="Grigoriev I.V."/>
        </authorList>
    </citation>
    <scope>NUCLEOTIDE SEQUENCE [LARGE SCALE GENOMIC DNA]</scope>
    <source>
        <strain evidence="2">MUCL 33604</strain>
    </source>
</reference>
<evidence type="ECO:0000313" key="2">
    <source>
        <dbReference type="Proteomes" id="UP000027265"/>
    </source>
</evidence>
<proteinExistence type="predicted"/>
<dbReference type="InParanoid" id="A0A067PN61"/>